<evidence type="ECO:0000313" key="2">
    <source>
        <dbReference type="EMBL" id="RED44809.1"/>
    </source>
</evidence>
<protein>
    <submittedName>
        <fullName evidence="2">Uncharacterized protein</fullName>
    </submittedName>
</protein>
<feature type="transmembrane region" description="Helical" evidence="1">
    <location>
        <begin position="50"/>
        <end position="75"/>
    </location>
</feature>
<comment type="caution">
    <text evidence="2">The sequence shown here is derived from an EMBL/GenBank/DDBJ whole genome shotgun (WGS) entry which is preliminary data.</text>
</comment>
<reference evidence="2 3" key="1">
    <citation type="submission" date="2018-07" db="EMBL/GenBank/DDBJ databases">
        <title>Genomic Encyclopedia of Type Strains, Phase III (KMG-III): the genomes of soil and plant-associated and newly described type strains.</title>
        <authorList>
            <person name="Whitman W."/>
        </authorList>
    </citation>
    <scope>NUCLEOTIDE SEQUENCE [LARGE SCALE GENOMIC DNA]</scope>
    <source>
        <strain evidence="2 3">CECT 8488</strain>
    </source>
</reference>
<organism evidence="2 3">
    <name type="scientific">Aestuariispira insulae</name>
    <dbReference type="NCBI Taxonomy" id="1461337"/>
    <lineage>
        <taxon>Bacteria</taxon>
        <taxon>Pseudomonadati</taxon>
        <taxon>Pseudomonadota</taxon>
        <taxon>Alphaproteobacteria</taxon>
        <taxon>Rhodospirillales</taxon>
        <taxon>Kiloniellaceae</taxon>
        <taxon>Aestuariispira</taxon>
    </lineage>
</organism>
<dbReference type="Proteomes" id="UP000256845">
    <property type="component" value="Unassembled WGS sequence"/>
</dbReference>
<proteinExistence type="predicted"/>
<accession>A0A3D9H5T9</accession>
<keyword evidence="1" id="KW-0812">Transmembrane</keyword>
<keyword evidence="1" id="KW-0472">Membrane</keyword>
<dbReference type="AlphaFoldDB" id="A0A3D9H5T9"/>
<sequence length="76" mass="8247">MKMMGSGSLALMGAGILSFLESPSRTESRLNRFIRKGPTNRSNLNAYDGFATIGGLLAAITFGLLIWAFLAWFIFG</sequence>
<evidence type="ECO:0000256" key="1">
    <source>
        <dbReference type="SAM" id="Phobius"/>
    </source>
</evidence>
<evidence type="ECO:0000313" key="3">
    <source>
        <dbReference type="Proteomes" id="UP000256845"/>
    </source>
</evidence>
<keyword evidence="1" id="KW-1133">Transmembrane helix</keyword>
<dbReference type="EMBL" id="QRDW01000013">
    <property type="protein sequence ID" value="RED44809.1"/>
    <property type="molecule type" value="Genomic_DNA"/>
</dbReference>
<keyword evidence="3" id="KW-1185">Reference proteome</keyword>
<name>A0A3D9H5T9_9PROT</name>
<gene>
    <name evidence="2" type="ORF">DFP90_11314</name>
</gene>